<dbReference type="RefSeq" id="WP_080885539.1">
    <property type="nucleotide sequence ID" value="NZ_LT828648.1"/>
</dbReference>
<dbReference type="AlphaFoldDB" id="A0A1W1I1S4"/>
<protein>
    <submittedName>
        <fullName evidence="2">Uncharacterized protein</fullName>
    </submittedName>
</protein>
<dbReference type="Proteomes" id="UP000192042">
    <property type="component" value="Chromosome I"/>
</dbReference>
<evidence type="ECO:0000313" key="2">
    <source>
        <dbReference type="EMBL" id="SLM46931.1"/>
    </source>
</evidence>
<keyword evidence="1" id="KW-0732">Signal</keyword>
<accession>A0A1W1I1S4</accession>
<evidence type="ECO:0000313" key="3">
    <source>
        <dbReference type="Proteomes" id="UP000192042"/>
    </source>
</evidence>
<dbReference type="KEGG" id="nja:NSJP_0759"/>
<dbReference type="EMBL" id="LT828648">
    <property type="protein sequence ID" value="SLM46931.1"/>
    <property type="molecule type" value="Genomic_DNA"/>
</dbReference>
<feature type="signal peptide" evidence="1">
    <location>
        <begin position="1"/>
        <end position="26"/>
    </location>
</feature>
<proteinExistence type="predicted"/>
<organism evidence="2 3">
    <name type="scientific">Nitrospira japonica</name>
    <dbReference type="NCBI Taxonomy" id="1325564"/>
    <lineage>
        <taxon>Bacteria</taxon>
        <taxon>Pseudomonadati</taxon>
        <taxon>Nitrospirota</taxon>
        <taxon>Nitrospiria</taxon>
        <taxon>Nitrospirales</taxon>
        <taxon>Nitrospiraceae</taxon>
        <taxon>Nitrospira</taxon>
    </lineage>
</organism>
<feature type="chain" id="PRO_5012461433" evidence="1">
    <location>
        <begin position="27"/>
        <end position="172"/>
    </location>
</feature>
<dbReference type="STRING" id="1325564.NSJP_0759"/>
<dbReference type="OrthoDB" id="9791927at2"/>
<name>A0A1W1I1S4_9BACT</name>
<reference evidence="2 3" key="1">
    <citation type="submission" date="2017-03" db="EMBL/GenBank/DDBJ databases">
        <authorList>
            <person name="Afonso C.L."/>
            <person name="Miller P.J."/>
            <person name="Scott M.A."/>
            <person name="Spackman E."/>
            <person name="Goraichik I."/>
            <person name="Dimitrov K.M."/>
            <person name="Suarez D.L."/>
            <person name="Swayne D.E."/>
        </authorList>
    </citation>
    <scope>NUCLEOTIDE SEQUENCE [LARGE SCALE GENOMIC DNA]</scope>
    <source>
        <strain evidence="2">Genome sequencing of Nitrospira japonica strain NJ11</strain>
    </source>
</reference>
<evidence type="ECO:0000256" key="1">
    <source>
        <dbReference type="SAM" id="SignalP"/>
    </source>
</evidence>
<keyword evidence="3" id="KW-1185">Reference proteome</keyword>
<sequence length="172" mass="18197">MKRVVLLAAVAVWSVLGLLTAEFAVAADAAGGPTGPTDNIVGGKPMKGEATKTLKGRVWSQWADNPDGELLFGIQYWNTGEPASGTPAGRSSTDLDVKPPDPLFTCCSWGFVGGADRNNPYSGWYHAATTVRLAVKDKALMDQIIKASQELVAMEVSLDGRTITGFKVIKGD</sequence>
<gene>
    <name evidence="2" type="ORF">NSJP_0759</name>
</gene>